<name>A0AAN6Y8W0_9PEZI</name>
<keyword evidence="4" id="KW-1185">Reference proteome</keyword>
<evidence type="ECO:0000256" key="1">
    <source>
        <dbReference type="ARBA" id="ARBA00005564"/>
    </source>
</evidence>
<proteinExistence type="inferred from homology"/>
<dbReference type="PANTHER" id="PTHR30344">
    <property type="entry name" value="6-PHOSPHOGLUCONOLACTONASE-RELATED"/>
    <property type="match status" value="1"/>
</dbReference>
<dbReference type="InterPro" id="IPR011048">
    <property type="entry name" value="Haem_d1_sf"/>
</dbReference>
<dbReference type="InterPro" id="IPR019405">
    <property type="entry name" value="Lactonase_7-beta_prop"/>
</dbReference>
<reference evidence="3" key="1">
    <citation type="journal article" date="2023" name="Mol. Phylogenet. Evol.">
        <title>Genome-scale phylogeny and comparative genomics of the fungal order Sordariales.</title>
        <authorList>
            <person name="Hensen N."/>
            <person name="Bonometti L."/>
            <person name="Westerberg I."/>
            <person name="Brannstrom I.O."/>
            <person name="Guillou S."/>
            <person name="Cros-Aarteil S."/>
            <person name="Calhoun S."/>
            <person name="Haridas S."/>
            <person name="Kuo A."/>
            <person name="Mondo S."/>
            <person name="Pangilinan J."/>
            <person name="Riley R."/>
            <person name="LaButti K."/>
            <person name="Andreopoulos B."/>
            <person name="Lipzen A."/>
            <person name="Chen C."/>
            <person name="Yan M."/>
            <person name="Daum C."/>
            <person name="Ng V."/>
            <person name="Clum A."/>
            <person name="Steindorff A."/>
            <person name="Ohm R.A."/>
            <person name="Martin F."/>
            <person name="Silar P."/>
            <person name="Natvig D.O."/>
            <person name="Lalanne C."/>
            <person name="Gautier V."/>
            <person name="Ament-Velasquez S.L."/>
            <person name="Kruys A."/>
            <person name="Hutchinson M.I."/>
            <person name="Powell A.J."/>
            <person name="Barry K."/>
            <person name="Miller A.N."/>
            <person name="Grigoriev I.V."/>
            <person name="Debuchy R."/>
            <person name="Gladieux P."/>
            <person name="Hiltunen Thoren M."/>
            <person name="Johannesson H."/>
        </authorList>
    </citation>
    <scope>NUCLEOTIDE SEQUENCE</scope>
    <source>
        <strain evidence="3">PSN293</strain>
    </source>
</reference>
<protein>
    <submittedName>
        <fullName evidence="3">Lactonase, 7-bladed beta-propeller-domain-containing protein</fullName>
    </submittedName>
</protein>
<dbReference type="GO" id="GO:0017057">
    <property type="term" value="F:6-phosphogluconolactonase activity"/>
    <property type="evidence" value="ECO:0007669"/>
    <property type="project" value="TreeGrafter"/>
</dbReference>
<dbReference type="InterPro" id="IPR050282">
    <property type="entry name" value="Cycloisomerase_2"/>
</dbReference>
<organism evidence="3 4">
    <name type="scientific">Rhypophila decipiens</name>
    <dbReference type="NCBI Taxonomy" id="261697"/>
    <lineage>
        <taxon>Eukaryota</taxon>
        <taxon>Fungi</taxon>
        <taxon>Dikarya</taxon>
        <taxon>Ascomycota</taxon>
        <taxon>Pezizomycotina</taxon>
        <taxon>Sordariomycetes</taxon>
        <taxon>Sordariomycetidae</taxon>
        <taxon>Sordariales</taxon>
        <taxon>Naviculisporaceae</taxon>
        <taxon>Rhypophila</taxon>
    </lineage>
</organism>
<evidence type="ECO:0000313" key="3">
    <source>
        <dbReference type="EMBL" id="KAK4214818.1"/>
    </source>
</evidence>
<keyword evidence="2" id="KW-0732">Signal</keyword>
<dbReference type="PANTHER" id="PTHR30344:SF1">
    <property type="entry name" value="6-PHOSPHOGLUCONOLACTONASE"/>
    <property type="match status" value="1"/>
</dbReference>
<dbReference type="InterPro" id="IPR015943">
    <property type="entry name" value="WD40/YVTN_repeat-like_dom_sf"/>
</dbReference>
<dbReference type="EMBL" id="MU858087">
    <property type="protein sequence ID" value="KAK4214818.1"/>
    <property type="molecule type" value="Genomic_DNA"/>
</dbReference>
<feature type="signal peptide" evidence="2">
    <location>
        <begin position="1"/>
        <end position="20"/>
    </location>
</feature>
<dbReference type="SUPFAM" id="SSF51004">
    <property type="entry name" value="C-terminal (heme d1) domain of cytochrome cd1-nitrite reductase"/>
    <property type="match status" value="1"/>
</dbReference>
<gene>
    <name evidence="3" type="ORF">QBC37DRAFT_420262</name>
</gene>
<accession>A0AAN6Y8W0</accession>
<evidence type="ECO:0000313" key="4">
    <source>
        <dbReference type="Proteomes" id="UP001301769"/>
    </source>
</evidence>
<dbReference type="Gene3D" id="2.130.10.10">
    <property type="entry name" value="YVTN repeat-like/Quinoprotein amine dehydrogenase"/>
    <property type="match status" value="1"/>
</dbReference>
<comment type="similarity">
    <text evidence="1">Belongs to the cycloisomerase 2 family.</text>
</comment>
<feature type="chain" id="PRO_5042993406" evidence="2">
    <location>
        <begin position="21"/>
        <end position="402"/>
    </location>
</feature>
<dbReference type="Proteomes" id="UP001301769">
    <property type="component" value="Unassembled WGS sequence"/>
</dbReference>
<comment type="caution">
    <text evidence="3">The sequence shown here is derived from an EMBL/GenBank/DDBJ whole genome shotgun (WGS) entry which is preliminary data.</text>
</comment>
<evidence type="ECO:0000256" key="2">
    <source>
        <dbReference type="SAM" id="SignalP"/>
    </source>
</evidence>
<reference evidence="3" key="2">
    <citation type="submission" date="2023-05" db="EMBL/GenBank/DDBJ databases">
        <authorList>
            <consortium name="Lawrence Berkeley National Laboratory"/>
            <person name="Steindorff A."/>
            <person name="Hensen N."/>
            <person name="Bonometti L."/>
            <person name="Westerberg I."/>
            <person name="Brannstrom I.O."/>
            <person name="Guillou S."/>
            <person name="Cros-Aarteil S."/>
            <person name="Calhoun S."/>
            <person name="Haridas S."/>
            <person name="Kuo A."/>
            <person name="Mondo S."/>
            <person name="Pangilinan J."/>
            <person name="Riley R."/>
            <person name="Labutti K."/>
            <person name="Andreopoulos B."/>
            <person name="Lipzen A."/>
            <person name="Chen C."/>
            <person name="Yanf M."/>
            <person name="Daum C."/>
            <person name="Ng V."/>
            <person name="Clum A."/>
            <person name="Ohm R."/>
            <person name="Martin F."/>
            <person name="Silar P."/>
            <person name="Natvig D."/>
            <person name="Lalanne C."/>
            <person name="Gautier V."/>
            <person name="Ament-Velasquez S.L."/>
            <person name="Kruys A."/>
            <person name="Hutchinson M.I."/>
            <person name="Powell A.J."/>
            <person name="Barry K."/>
            <person name="Miller A.N."/>
            <person name="Grigoriev I.V."/>
            <person name="Debuchy R."/>
            <person name="Gladieux P."/>
            <person name="Thoren M.H."/>
            <person name="Johannesson H."/>
        </authorList>
    </citation>
    <scope>NUCLEOTIDE SEQUENCE</scope>
    <source>
        <strain evidence="3">PSN293</strain>
    </source>
</reference>
<sequence>MRYRVSHAVGALALPSLSSATLLYVTSYTGTDPSAVPGALTTLNLTISGYSAGSLQSIATSTECGAYPSWLTLVGSNLYCLDEAWNAPANGSLVSFQITDGKLSLLDKVTTIGGPVSSVVYGADGHGLAVADYGASGFNTFNIANPTHIVPIQASVWDLPQDQKDRNSARQKSPHPHQAILDPTGQFVLVPDLGFDRVHVFAVDRNNLKYTEQYPLLINPGSGPRHGVFVVAGTKILFYVIAELSNQILGYDVLYMADGTLGFEQVWTSSTHGLNGTVPAGATGGEIAVSPDNKFLIVSSRNESSLSINNWDTTNSAKLPSDPLITFKIDFETGALGPVQTFAAGGLIPRHFSINKDGTLVASAAQQDGRVAIISRDPASGVLKEYVANIAIANVNFAIFAE</sequence>
<dbReference type="AlphaFoldDB" id="A0AAN6Y8W0"/>
<dbReference type="Pfam" id="PF10282">
    <property type="entry name" value="Lactonase"/>
    <property type="match status" value="1"/>
</dbReference>